<evidence type="ECO:0000256" key="1">
    <source>
        <dbReference type="ARBA" id="ARBA00004477"/>
    </source>
</evidence>
<accession>A0A8C5QNX3</accession>
<dbReference type="OrthoDB" id="3990054at2759"/>
<reference evidence="10" key="2">
    <citation type="submission" date="2025-09" db="UniProtKB">
        <authorList>
            <consortium name="Ensembl"/>
        </authorList>
    </citation>
    <scope>IDENTIFICATION</scope>
</reference>
<dbReference type="AlphaFoldDB" id="A0A8C5QNX3"/>
<dbReference type="Pfam" id="PF06775">
    <property type="entry name" value="Seipin"/>
    <property type="match status" value="1"/>
</dbReference>
<feature type="transmembrane region" description="Helical" evidence="9">
    <location>
        <begin position="27"/>
        <end position="54"/>
    </location>
</feature>
<keyword evidence="7 9" id="KW-0472">Membrane</keyword>
<keyword evidence="5 9" id="KW-1133">Transmembrane helix</keyword>
<evidence type="ECO:0000256" key="7">
    <source>
        <dbReference type="ARBA" id="ARBA00023136"/>
    </source>
</evidence>
<feature type="transmembrane region" description="Helical" evidence="9">
    <location>
        <begin position="232"/>
        <end position="255"/>
    </location>
</feature>
<proteinExistence type="predicted"/>
<name>A0A8C5QNX3_9ANUR</name>
<evidence type="ECO:0000313" key="10">
    <source>
        <dbReference type="Ensembl" id="ENSLLEP00000040365.1"/>
    </source>
</evidence>
<dbReference type="GO" id="GO:0005789">
    <property type="term" value="C:endoplasmic reticulum membrane"/>
    <property type="evidence" value="ECO:0007669"/>
    <property type="project" value="UniProtKB-SubCell"/>
</dbReference>
<feature type="compositionally biased region" description="Polar residues" evidence="8">
    <location>
        <begin position="390"/>
        <end position="403"/>
    </location>
</feature>
<dbReference type="PANTHER" id="PTHR21212:SF0">
    <property type="entry name" value="SEIPIN"/>
    <property type="match status" value="1"/>
</dbReference>
<feature type="compositionally biased region" description="Polar residues" evidence="8">
    <location>
        <begin position="341"/>
        <end position="363"/>
    </location>
</feature>
<keyword evidence="4" id="KW-0256">Endoplasmic reticulum</keyword>
<feature type="compositionally biased region" description="Polar residues" evidence="8">
    <location>
        <begin position="293"/>
        <end position="312"/>
    </location>
</feature>
<dbReference type="InterPro" id="IPR009617">
    <property type="entry name" value="Seipin"/>
</dbReference>
<dbReference type="CDD" id="cd23995">
    <property type="entry name" value="Seipin_BSCL2_like"/>
    <property type="match status" value="1"/>
</dbReference>
<feature type="compositionally biased region" description="Basic and acidic residues" evidence="8">
    <location>
        <begin position="264"/>
        <end position="287"/>
    </location>
</feature>
<feature type="region of interest" description="Disordered" evidence="8">
    <location>
        <begin position="261"/>
        <end position="403"/>
    </location>
</feature>
<evidence type="ECO:0000256" key="9">
    <source>
        <dbReference type="SAM" id="Phobius"/>
    </source>
</evidence>
<reference evidence="10" key="1">
    <citation type="submission" date="2025-08" db="UniProtKB">
        <authorList>
            <consortium name="Ensembl"/>
        </authorList>
    </citation>
    <scope>IDENTIFICATION</scope>
</reference>
<comment type="subcellular location">
    <subcellularLocation>
        <location evidence="1">Endoplasmic reticulum membrane</location>
        <topology evidence="1">Multi-pass membrane protein</topology>
    </subcellularLocation>
</comment>
<evidence type="ECO:0000256" key="3">
    <source>
        <dbReference type="ARBA" id="ARBA00022692"/>
    </source>
</evidence>
<evidence type="ECO:0000313" key="11">
    <source>
        <dbReference type="Proteomes" id="UP000694569"/>
    </source>
</evidence>
<dbReference type="Ensembl" id="ENSLLET00000042006.1">
    <property type="protein sequence ID" value="ENSLLEP00000040365.1"/>
    <property type="gene ID" value="ENSLLEG00000025692.1"/>
</dbReference>
<feature type="compositionally biased region" description="Basic and acidic residues" evidence="8">
    <location>
        <begin position="364"/>
        <end position="389"/>
    </location>
</feature>
<dbReference type="GeneTree" id="ENSGT00390000011639"/>
<keyword evidence="3 9" id="KW-0812">Transmembrane</keyword>
<dbReference type="Proteomes" id="UP000694569">
    <property type="component" value="Unplaced"/>
</dbReference>
<evidence type="ECO:0000256" key="2">
    <source>
        <dbReference type="ARBA" id="ARBA00022064"/>
    </source>
</evidence>
<dbReference type="GO" id="GO:0006629">
    <property type="term" value="P:lipid metabolic process"/>
    <property type="evidence" value="ECO:0007669"/>
    <property type="project" value="UniProtKB-KW"/>
</dbReference>
<evidence type="ECO:0000256" key="6">
    <source>
        <dbReference type="ARBA" id="ARBA00023098"/>
    </source>
</evidence>
<keyword evidence="11" id="KW-1185">Reference proteome</keyword>
<keyword evidence="6" id="KW-0443">Lipid metabolism</keyword>
<evidence type="ECO:0000256" key="8">
    <source>
        <dbReference type="SAM" id="MobiDB-lite"/>
    </source>
</evidence>
<dbReference type="GO" id="GO:0140042">
    <property type="term" value="P:lipid droplet formation"/>
    <property type="evidence" value="ECO:0007669"/>
    <property type="project" value="UniProtKB-ARBA"/>
</dbReference>
<protein>
    <recommendedName>
        <fullName evidence="2">Seipin</fullName>
    </recommendedName>
</protein>
<dbReference type="PANTHER" id="PTHR21212">
    <property type="entry name" value="BERNARDINELLI-SEIP CONGENITAL LIPODYSTROPHY 2 HOMOLOG BSCL2 PROTEIN"/>
    <property type="match status" value="1"/>
</dbReference>
<organism evidence="10 11">
    <name type="scientific">Leptobrachium leishanense</name>
    <name type="common">Leishan spiny toad</name>
    <dbReference type="NCBI Taxonomy" id="445787"/>
    <lineage>
        <taxon>Eukaryota</taxon>
        <taxon>Metazoa</taxon>
        <taxon>Chordata</taxon>
        <taxon>Craniata</taxon>
        <taxon>Vertebrata</taxon>
        <taxon>Euteleostomi</taxon>
        <taxon>Amphibia</taxon>
        <taxon>Batrachia</taxon>
        <taxon>Anura</taxon>
        <taxon>Pelobatoidea</taxon>
        <taxon>Megophryidae</taxon>
        <taxon>Leptobrachium</taxon>
    </lineage>
</organism>
<evidence type="ECO:0000256" key="4">
    <source>
        <dbReference type="ARBA" id="ARBA00022824"/>
    </source>
</evidence>
<evidence type="ECO:0000256" key="5">
    <source>
        <dbReference type="ARBA" id="ARBA00022989"/>
    </source>
</evidence>
<sequence length="403" mass="45315">MSHNVSPPALLWLEEIGVVTFLRIRRLILQAGLLVCAGIFLLWVSVFLYGSFYYSYMPAVKFSSPVHYQYSSFCDPPPGILCSFPTANVSLLKNNRDRVLMYGQPYRMSLELHVPESFVNQDLGMFMVSMSCYTHGGKEISHTARSAILHYKSPLLRTLETFAFLPLLLFGMSEQKQSLEVELYSAYREDSYVPTTGAVIEIQSLRIQIYSAELRVHAHFTGLRYLLYNYPISTAIIGVSSNFFFLSVVVMLSYVQWGLGRPRGQADERSRRNPEQRRMEAFRRESVEPASVSRLSVNSSRPQEAQNRSASTVDEGMSRGKDDPDTSAAETIGHGEAGEPITSTASSPSSGQADDDNVTTQTSEHQDGRNPLHIHTDVEEFMDAERDPQNDAQTTALRQRTPR</sequence>